<evidence type="ECO:0000313" key="2">
    <source>
        <dbReference type="EMBL" id="KAK9690253.1"/>
    </source>
</evidence>
<gene>
    <name evidence="2" type="ORF">RND81_09G115900</name>
</gene>
<protein>
    <recommendedName>
        <fullName evidence="4">PB1 domain-containing protein</fullName>
    </recommendedName>
</protein>
<feature type="compositionally biased region" description="Polar residues" evidence="1">
    <location>
        <begin position="114"/>
        <end position="128"/>
    </location>
</feature>
<feature type="compositionally biased region" description="Polar residues" evidence="1">
    <location>
        <begin position="249"/>
        <end position="259"/>
    </location>
</feature>
<feature type="region of interest" description="Disordered" evidence="1">
    <location>
        <begin position="105"/>
        <end position="353"/>
    </location>
</feature>
<feature type="compositionally biased region" description="Low complexity" evidence="1">
    <location>
        <begin position="130"/>
        <end position="149"/>
    </location>
</feature>
<feature type="compositionally biased region" description="Low complexity" evidence="1">
    <location>
        <begin position="201"/>
        <end position="221"/>
    </location>
</feature>
<evidence type="ECO:0000313" key="3">
    <source>
        <dbReference type="Proteomes" id="UP001443914"/>
    </source>
</evidence>
<dbReference type="Proteomes" id="UP001443914">
    <property type="component" value="Unassembled WGS sequence"/>
</dbReference>
<keyword evidence="3" id="KW-1185">Reference proteome</keyword>
<accession>A0AAW1ILI1</accession>
<feature type="compositionally biased region" description="Acidic residues" evidence="1">
    <location>
        <begin position="305"/>
        <end position="342"/>
    </location>
</feature>
<feature type="compositionally biased region" description="Low complexity" evidence="1">
    <location>
        <begin position="160"/>
        <end position="192"/>
    </location>
</feature>
<sequence length="353" mass="39760">MEPRFWMEFDCDNKRFDYAVYDVDLMQLLDLIGELEAVALKQDVLIPSVYNMYYEGTRGKKMYIRSDVDLMSMFAHFDGRDTIKVWMEDTINPIDLFRLSSELKKATSKPPLQPTNQPHQQLQNTPAEATSKPTSQPTTQPHQQPQNTPAEATSKPPSQPTTQPHQQPQNIPAQPNTTTLQSTTQTSPQPATEITPEPSSQPNTQPITQNSQPTTQPNTQTKQHSQCPTVDRFVSQPSQQISKLIPPKHNQQSQNTIPQITARRKGTYVPKSKKKIPSEGEGVKVRPKRNIIRPQSSREMGASDGSDDSTDVDYACSDEGESSEYEDALDVDDFEFEEESDSEGVHPFDVELK</sequence>
<feature type="compositionally biased region" description="Basic residues" evidence="1">
    <location>
        <begin position="262"/>
        <end position="275"/>
    </location>
</feature>
<evidence type="ECO:0008006" key="4">
    <source>
        <dbReference type="Google" id="ProtNLM"/>
    </source>
</evidence>
<reference evidence="2" key="1">
    <citation type="submission" date="2024-03" db="EMBL/GenBank/DDBJ databases">
        <title>WGS assembly of Saponaria officinalis var. Norfolk2.</title>
        <authorList>
            <person name="Jenkins J."/>
            <person name="Shu S."/>
            <person name="Grimwood J."/>
            <person name="Barry K."/>
            <person name="Goodstein D."/>
            <person name="Schmutz J."/>
            <person name="Leebens-Mack J."/>
            <person name="Osbourn A."/>
        </authorList>
    </citation>
    <scope>NUCLEOTIDE SEQUENCE [LARGE SCALE GENOMIC DNA]</scope>
    <source>
        <strain evidence="2">JIC</strain>
    </source>
</reference>
<dbReference type="EMBL" id="JBDFQZ010000009">
    <property type="protein sequence ID" value="KAK9690253.1"/>
    <property type="molecule type" value="Genomic_DNA"/>
</dbReference>
<proteinExistence type="predicted"/>
<feature type="compositionally biased region" description="Basic and acidic residues" evidence="1">
    <location>
        <begin position="343"/>
        <end position="353"/>
    </location>
</feature>
<name>A0AAW1ILI1_SAPOF</name>
<organism evidence="2 3">
    <name type="scientific">Saponaria officinalis</name>
    <name type="common">Common soapwort</name>
    <name type="synonym">Lychnis saponaria</name>
    <dbReference type="NCBI Taxonomy" id="3572"/>
    <lineage>
        <taxon>Eukaryota</taxon>
        <taxon>Viridiplantae</taxon>
        <taxon>Streptophyta</taxon>
        <taxon>Embryophyta</taxon>
        <taxon>Tracheophyta</taxon>
        <taxon>Spermatophyta</taxon>
        <taxon>Magnoliopsida</taxon>
        <taxon>eudicotyledons</taxon>
        <taxon>Gunneridae</taxon>
        <taxon>Pentapetalae</taxon>
        <taxon>Caryophyllales</taxon>
        <taxon>Caryophyllaceae</taxon>
        <taxon>Caryophylleae</taxon>
        <taxon>Saponaria</taxon>
    </lineage>
</organism>
<evidence type="ECO:0000256" key="1">
    <source>
        <dbReference type="SAM" id="MobiDB-lite"/>
    </source>
</evidence>
<dbReference type="AlphaFoldDB" id="A0AAW1ILI1"/>
<comment type="caution">
    <text evidence="2">The sequence shown here is derived from an EMBL/GenBank/DDBJ whole genome shotgun (WGS) entry which is preliminary data.</text>
</comment>